<dbReference type="Gene3D" id="3.20.20.190">
    <property type="entry name" value="Phosphatidylinositol (PI) phosphodiesterase"/>
    <property type="match status" value="1"/>
</dbReference>
<dbReference type="GO" id="GO:0006629">
    <property type="term" value="P:lipid metabolic process"/>
    <property type="evidence" value="ECO:0007669"/>
    <property type="project" value="InterPro"/>
</dbReference>
<evidence type="ECO:0000259" key="1">
    <source>
        <dbReference type="PROSITE" id="PS51704"/>
    </source>
</evidence>
<comment type="caution">
    <text evidence="2">The sequence shown here is derived from an EMBL/GenBank/DDBJ whole genome shotgun (WGS) entry which is preliminary data.</text>
</comment>
<dbReference type="EMBL" id="DVMW01000034">
    <property type="protein sequence ID" value="HIU36088.1"/>
    <property type="molecule type" value="Genomic_DNA"/>
</dbReference>
<evidence type="ECO:0000313" key="2">
    <source>
        <dbReference type="EMBL" id="HIU36088.1"/>
    </source>
</evidence>
<dbReference type="InterPro" id="IPR030395">
    <property type="entry name" value="GP_PDE_dom"/>
</dbReference>
<dbReference type="AlphaFoldDB" id="A0A9D1LD10"/>
<dbReference type="PANTHER" id="PTHR46211:SF14">
    <property type="entry name" value="GLYCEROPHOSPHODIESTER PHOSPHODIESTERASE"/>
    <property type="match status" value="1"/>
</dbReference>
<dbReference type="SUPFAM" id="SSF51695">
    <property type="entry name" value="PLC-like phosphodiesterases"/>
    <property type="match status" value="1"/>
</dbReference>
<reference evidence="2" key="1">
    <citation type="submission" date="2020-10" db="EMBL/GenBank/DDBJ databases">
        <authorList>
            <person name="Gilroy R."/>
        </authorList>
    </citation>
    <scope>NUCLEOTIDE SEQUENCE</scope>
    <source>
        <strain evidence="2">ChiGjej1B1-19959</strain>
    </source>
</reference>
<dbReference type="GO" id="GO:0008081">
    <property type="term" value="F:phosphoric diester hydrolase activity"/>
    <property type="evidence" value="ECO:0007669"/>
    <property type="project" value="InterPro"/>
</dbReference>
<name>A0A9D1LD10_9FIRM</name>
<feature type="domain" description="GP-PDE" evidence="1">
    <location>
        <begin position="53"/>
        <end position="288"/>
    </location>
</feature>
<dbReference type="Proteomes" id="UP000824071">
    <property type="component" value="Unassembled WGS sequence"/>
</dbReference>
<evidence type="ECO:0000313" key="3">
    <source>
        <dbReference type="Proteomes" id="UP000824071"/>
    </source>
</evidence>
<gene>
    <name evidence="2" type="ORF">IAC53_05755</name>
</gene>
<dbReference type="Pfam" id="PF03009">
    <property type="entry name" value="GDPD"/>
    <property type="match status" value="1"/>
</dbReference>
<dbReference type="PROSITE" id="PS51704">
    <property type="entry name" value="GP_PDE"/>
    <property type="match status" value="1"/>
</dbReference>
<proteinExistence type="predicted"/>
<dbReference type="PANTHER" id="PTHR46211">
    <property type="entry name" value="GLYCEROPHOSPHORYL DIESTER PHOSPHODIESTERASE"/>
    <property type="match status" value="1"/>
</dbReference>
<accession>A0A9D1LD10</accession>
<protein>
    <recommendedName>
        <fullName evidence="1">GP-PDE domain-containing protein</fullName>
    </recommendedName>
</protein>
<reference evidence="2" key="2">
    <citation type="journal article" date="2021" name="PeerJ">
        <title>Extensive microbial diversity within the chicken gut microbiome revealed by metagenomics and culture.</title>
        <authorList>
            <person name="Gilroy R."/>
            <person name="Ravi A."/>
            <person name="Getino M."/>
            <person name="Pursley I."/>
            <person name="Horton D.L."/>
            <person name="Alikhan N.F."/>
            <person name="Baker D."/>
            <person name="Gharbi K."/>
            <person name="Hall N."/>
            <person name="Watson M."/>
            <person name="Adriaenssens E.M."/>
            <person name="Foster-Nyarko E."/>
            <person name="Jarju S."/>
            <person name="Secka A."/>
            <person name="Antonio M."/>
            <person name="Oren A."/>
            <person name="Chaudhuri R.R."/>
            <person name="La Ragione R."/>
            <person name="Hildebrand F."/>
            <person name="Pallen M.J."/>
        </authorList>
    </citation>
    <scope>NUCLEOTIDE SEQUENCE</scope>
    <source>
        <strain evidence="2">ChiGjej1B1-19959</strain>
    </source>
</reference>
<organism evidence="2 3">
    <name type="scientific">Candidatus Fimenecus excrementigallinarum</name>
    <dbReference type="NCBI Taxonomy" id="2840816"/>
    <lineage>
        <taxon>Bacteria</taxon>
        <taxon>Bacillati</taxon>
        <taxon>Bacillota</taxon>
        <taxon>Clostridia</taxon>
        <taxon>Candidatus Fimenecus</taxon>
    </lineage>
</organism>
<sequence length="297" mass="32644">MRSTVTKLAMAATAAVASSALGGVIYRHMRYKKIQPKPLKAYDELRPGDTREIHLTAHRGLSAVCPENTAPAFTAAGKAGFYALECDTHCTTDGVWVVLHDGQIKTMFEGSGDVKGYSYPEMLKKKMVNGANIDKYPGTRICTLQEYIEICKTYGCRPMIEVKDPRTDKMASLYALLRENGILESCILISFHIAVLRALRELDADVEMWYLVEYITGKKIAAAKAISAGVAFCAQYNAPRPEAIRKIHEAGLTAACWTVDSKELLEKMMDAGVHYVTTNSILPTAAARDKLAAEADR</sequence>
<dbReference type="InterPro" id="IPR017946">
    <property type="entry name" value="PLC-like_Pdiesterase_TIM-brl"/>
</dbReference>